<dbReference type="Gene3D" id="1.10.3290.10">
    <property type="entry name" value="Fido-like domain"/>
    <property type="match status" value="1"/>
</dbReference>
<sequence length="163" mass="18530">KRIVMRGQGRGARYFEMAPAMRHGLGFAISENADRVWHRVRAPLGQRAPLGYNPAFIKSYQPNVGHYLTEQQRLHLREIGTVPSTARADTRRREIAARLLVDLSWASSHIEGNTYDRLSTARLIQEGVVAEGKTRDETQMILNHKAAIEFLLTGDERLRVDKL</sequence>
<dbReference type="InterPro" id="IPR036597">
    <property type="entry name" value="Fido-like_dom_sf"/>
</dbReference>
<dbReference type="EMBL" id="AUZZ01010625">
    <property type="protein sequence ID" value="EQD29159.1"/>
    <property type="molecule type" value="Genomic_DNA"/>
</dbReference>
<feature type="non-terminal residue" evidence="1">
    <location>
        <position position="1"/>
    </location>
</feature>
<reference evidence="1" key="1">
    <citation type="submission" date="2013-08" db="EMBL/GenBank/DDBJ databases">
        <authorList>
            <person name="Mendez C."/>
            <person name="Richter M."/>
            <person name="Ferrer M."/>
            <person name="Sanchez J."/>
        </authorList>
    </citation>
    <scope>NUCLEOTIDE SEQUENCE</scope>
</reference>
<protein>
    <submittedName>
        <fullName evidence="1">Filamentation induced by cAMP protein Fic</fullName>
    </submittedName>
</protein>
<feature type="non-terminal residue" evidence="1">
    <location>
        <position position="163"/>
    </location>
</feature>
<comment type="caution">
    <text evidence="1">The sequence shown here is derived from an EMBL/GenBank/DDBJ whole genome shotgun (WGS) entry which is preliminary data.</text>
</comment>
<reference evidence="1" key="2">
    <citation type="journal article" date="2014" name="ISME J.">
        <title>Microbial stratification in low pH oxic and suboxic macroscopic growths along an acid mine drainage.</title>
        <authorList>
            <person name="Mendez-Garcia C."/>
            <person name="Mesa V."/>
            <person name="Sprenger R.R."/>
            <person name="Richter M."/>
            <person name="Diez M.S."/>
            <person name="Solano J."/>
            <person name="Bargiela R."/>
            <person name="Golyshina O.V."/>
            <person name="Manteca A."/>
            <person name="Ramos J.L."/>
            <person name="Gallego J.R."/>
            <person name="Llorente I."/>
            <person name="Martins Dos Santos V.A."/>
            <person name="Jensen O.N."/>
            <person name="Pelaez A.I."/>
            <person name="Sanchez J."/>
            <person name="Ferrer M."/>
        </authorList>
    </citation>
    <scope>NUCLEOTIDE SEQUENCE</scope>
</reference>
<proteinExistence type="predicted"/>
<name>T0ZKA5_9ZZZZ</name>
<gene>
    <name evidence="1" type="ORF">B2A_14627</name>
</gene>
<evidence type="ECO:0000313" key="1">
    <source>
        <dbReference type="EMBL" id="EQD29159.1"/>
    </source>
</evidence>
<organism evidence="1">
    <name type="scientific">mine drainage metagenome</name>
    <dbReference type="NCBI Taxonomy" id="410659"/>
    <lineage>
        <taxon>unclassified sequences</taxon>
        <taxon>metagenomes</taxon>
        <taxon>ecological metagenomes</taxon>
    </lineage>
</organism>
<accession>T0ZKA5</accession>
<dbReference type="AlphaFoldDB" id="T0ZKA5"/>